<accession>A0A1R4IW80</accession>
<name>A0A1R4IW80_9MICO</name>
<evidence type="ECO:0000313" key="2">
    <source>
        <dbReference type="Proteomes" id="UP000196778"/>
    </source>
</evidence>
<dbReference type="Proteomes" id="UP000196778">
    <property type="component" value="Unassembled WGS sequence"/>
</dbReference>
<dbReference type="RefSeq" id="WP_087136389.1">
    <property type="nucleotide sequence ID" value="NZ_FUKR01000022.1"/>
</dbReference>
<dbReference type="AlphaFoldDB" id="A0A1R4IW80"/>
<organism evidence="1 2">
    <name type="scientific">Mycetocola reblochoni REB411</name>
    <dbReference type="NCBI Taxonomy" id="1255698"/>
    <lineage>
        <taxon>Bacteria</taxon>
        <taxon>Bacillati</taxon>
        <taxon>Actinomycetota</taxon>
        <taxon>Actinomycetes</taxon>
        <taxon>Micrococcales</taxon>
        <taxon>Microbacteriaceae</taxon>
        <taxon>Mycetocola</taxon>
    </lineage>
</organism>
<keyword evidence="2" id="KW-1185">Reference proteome</keyword>
<gene>
    <name evidence="1" type="ORF">FM119_04035</name>
</gene>
<reference evidence="2" key="1">
    <citation type="submission" date="2017-02" db="EMBL/GenBank/DDBJ databases">
        <authorList>
            <person name="Dridi B."/>
        </authorList>
    </citation>
    <scope>NUCLEOTIDE SEQUENCE [LARGE SCALE GENOMIC DNA]</scope>
    <source>
        <strain evidence="2">EB411</strain>
    </source>
</reference>
<protein>
    <submittedName>
        <fullName evidence="1">Uncharacterized protein</fullName>
    </submittedName>
</protein>
<evidence type="ECO:0000313" key="1">
    <source>
        <dbReference type="EMBL" id="SJN24141.1"/>
    </source>
</evidence>
<proteinExistence type="predicted"/>
<sequence length="183" mass="19098">MIIDGNGVLLYEETDREATFSDLLNVGQEQTSATIGAILARLSALETRNWANYTPALTSSAGSTNPNVGAGAVRSGRFKRDGNVVYGYARVTLGSSGVNAGTGSYFISLPVAPRAFTGMEQVIGGAYFWDGSASRRYTGISRLSSGDGARARIISADGAMVGATAPFVPATGDAFSINFMYEV</sequence>
<dbReference type="OrthoDB" id="4990683at2"/>
<dbReference type="EMBL" id="FUKR01000022">
    <property type="protein sequence ID" value="SJN24141.1"/>
    <property type="molecule type" value="Genomic_DNA"/>
</dbReference>